<evidence type="ECO:0000259" key="7">
    <source>
        <dbReference type="PROSITE" id="PS51194"/>
    </source>
</evidence>
<name>A0ABM0N075_SACKO</name>
<dbReference type="InterPro" id="IPR036390">
    <property type="entry name" value="WH_DNA-bd_sf"/>
</dbReference>
<dbReference type="CDD" id="cd18795">
    <property type="entry name" value="SF2_C_Ski2"/>
    <property type="match status" value="1"/>
</dbReference>
<keyword evidence="2" id="KW-0378">Hydrolase</keyword>
<dbReference type="RefSeq" id="XP_006825666.1">
    <property type="nucleotide sequence ID" value="XM_006825603.1"/>
</dbReference>
<dbReference type="InterPro" id="IPR011545">
    <property type="entry name" value="DEAD/DEAH_box_helicase_dom"/>
</dbReference>
<dbReference type="InterPro" id="IPR050474">
    <property type="entry name" value="Hel308_SKI2-like"/>
</dbReference>
<dbReference type="PROSITE" id="PS51192">
    <property type="entry name" value="HELICASE_ATP_BIND_1"/>
    <property type="match status" value="1"/>
</dbReference>
<dbReference type="GeneID" id="102808045"/>
<dbReference type="Proteomes" id="UP000694865">
    <property type="component" value="Unplaced"/>
</dbReference>
<gene>
    <name evidence="9" type="primary">LOC102808045</name>
</gene>
<dbReference type="SUPFAM" id="SSF52540">
    <property type="entry name" value="P-loop containing nucleoside triphosphate hydrolases"/>
    <property type="match status" value="1"/>
</dbReference>
<keyword evidence="3" id="KW-0347">Helicase</keyword>
<dbReference type="InterPro" id="IPR014001">
    <property type="entry name" value="Helicase_ATP-bd"/>
</dbReference>
<reference evidence="9" key="1">
    <citation type="submission" date="2025-08" db="UniProtKB">
        <authorList>
            <consortium name="RefSeq"/>
        </authorList>
    </citation>
    <scope>IDENTIFICATION</scope>
    <source>
        <tissue evidence="9">Testes</tissue>
    </source>
</reference>
<dbReference type="Gene3D" id="1.10.3380.20">
    <property type="match status" value="1"/>
</dbReference>
<dbReference type="SMART" id="SM00490">
    <property type="entry name" value="HELICc"/>
    <property type="match status" value="1"/>
</dbReference>
<evidence type="ECO:0000313" key="8">
    <source>
        <dbReference type="Proteomes" id="UP000694865"/>
    </source>
</evidence>
<keyword evidence="1" id="KW-0547">Nucleotide-binding</keyword>
<evidence type="ECO:0000256" key="5">
    <source>
        <dbReference type="ARBA" id="ARBA00048988"/>
    </source>
</evidence>
<proteinExistence type="predicted"/>
<dbReference type="Pfam" id="PF21099">
    <property type="entry name" value="POLQ_helical"/>
    <property type="match status" value="1"/>
</dbReference>
<dbReference type="Gene3D" id="1.10.150.20">
    <property type="entry name" value="5' to 3' exonuclease, C-terminal subdomain"/>
    <property type="match status" value="1"/>
</dbReference>
<dbReference type="SUPFAM" id="SSF46785">
    <property type="entry name" value="Winged helix' DNA-binding domain"/>
    <property type="match status" value="1"/>
</dbReference>
<organism evidence="8 9">
    <name type="scientific">Saccoglossus kowalevskii</name>
    <name type="common">Acorn worm</name>
    <dbReference type="NCBI Taxonomy" id="10224"/>
    <lineage>
        <taxon>Eukaryota</taxon>
        <taxon>Metazoa</taxon>
        <taxon>Hemichordata</taxon>
        <taxon>Enteropneusta</taxon>
        <taxon>Harrimaniidae</taxon>
        <taxon>Saccoglossus</taxon>
    </lineage>
</organism>
<dbReference type="InterPro" id="IPR001650">
    <property type="entry name" value="Helicase_C-like"/>
</dbReference>
<dbReference type="Pfam" id="PF00270">
    <property type="entry name" value="DEAD"/>
    <property type="match status" value="1"/>
</dbReference>
<comment type="catalytic activity">
    <reaction evidence="5">
        <text>ATP + H2O = ADP + phosphate + H(+)</text>
        <dbReference type="Rhea" id="RHEA:13065"/>
        <dbReference type="ChEBI" id="CHEBI:15377"/>
        <dbReference type="ChEBI" id="CHEBI:15378"/>
        <dbReference type="ChEBI" id="CHEBI:30616"/>
        <dbReference type="ChEBI" id="CHEBI:43474"/>
        <dbReference type="ChEBI" id="CHEBI:456216"/>
        <dbReference type="EC" id="5.6.2.4"/>
    </reaction>
</comment>
<evidence type="ECO:0000256" key="1">
    <source>
        <dbReference type="ARBA" id="ARBA00022741"/>
    </source>
</evidence>
<evidence type="ECO:0000259" key="6">
    <source>
        <dbReference type="PROSITE" id="PS51192"/>
    </source>
</evidence>
<keyword evidence="8" id="KW-1185">Reference proteome</keyword>
<protein>
    <submittedName>
        <fullName evidence="9">Helicase POLQ-like</fullName>
    </submittedName>
</protein>
<dbReference type="Pfam" id="PF00271">
    <property type="entry name" value="Helicase_C"/>
    <property type="match status" value="1"/>
</dbReference>
<dbReference type="Pfam" id="PF20470">
    <property type="entry name" value="HTH_61"/>
    <property type="match status" value="1"/>
</dbReference>
<dbReference type="PANTHER" id="PTHR47961:SF12">
    <property type="entry name" value="HELICASE POLQ-LIKE"/>
    <property type="match status" value="1"/>
</dbReference>
<dbReference type="SMART" id="SM00487">
    <property type="entry name" value="DEXDc"/>
    <property type="match status" value="1"/>
</dbReference>
<feature type="domain" description="Helicase ATP-binding" evidence="6">
    <location>
        <begin position="370"/>
        <end position="542"/>
    </location>
</feature>
<sequence>MSLQRKVKKRCGSHQRVQQIKRIKHDNTLVDKEMTAPVSADGIDAPNKMIQCSVHDGNKSNNILYSGGSSQIQCKKPLFRKQVENTHLHVDGAKEVDSVQLVEENECIFPDLTTSTPCTTISKGSLSTLPTESPVINLDTCNIAITDEKHCHRELSFVAENTDWDYDDSSFFANVDLSNIVAECNGKVEDGVDITNVSRKEIVEQCNKDGSSKNSELPSVSHTSDCVSVTGIKATLVSETVQTVDNKVHVLYQAYNNNNNMNIWDKTDNSSINCKQSVVTTPVSRLTMKDRIKQRLQYNAKIETPQQNKLMQLKQATIQEAITIAKKMEEKVTDGDIGPFYGLPSKVKELLKMTRGIDKLYDWQNSCLTLPAVTENKNLIYSLPTSGGKTLVAEILIMQQLLCNKRDALLILPFVSIVQEKVRNLSQFALELGFLVEEYAGSKGAMPPRKRRKKQTLYIATIEKAHSLVNCLIAEKRIDNIGLAVVDELHMLGEGGRRGAALEMVLTKLLFVKTTQIIGMSATLNNIEDLQQFLHAQIYTSNFRPVELKEYVKVEDSIFEIKSNALFKLYIQCIFSQYYKGAILQEDPDHLLGLVLEVIPNHSCLVFCSTKRNCQHVAEMLCRHMSRKIMDHKRKEKKELLESLKRECEDNVCSTLRRTIPYGIAYHHSGLTMDERKLIEDSYSEGTLCLLTSTSTLTAGVNLHIKCVILRSPYIANHFLSGSQYKQMVGRAGRAGIDSSGESIMIVKKKDRDQVLELLSSPLESCHSSLLYEDGKGIRSIVLSIVALQLTKTRNDVCNFMKCTLCCVQSLHDIDQQIHQAIDQLIHLGLVKEKTDANCIILEVTKLGHAAFKGSLDIDTCPAIYNDMVKAAENGLVVTNTLHLLYLVTPRDMNENIKIDWMNYYKRFSGLNEVEIKIVEVIGVTESCLARKAAGQKVKQNDGCEQIVARFYLTLMLWYVLKRHSIWVVAAMFDVPRGFLQNLFSSAATFASSLHRFTEDLPEFWAFQHLLGQIVKELSYLATADLVPLLEIPGVKQGRARQLLKAGYKTLNHLAYTSPDELVKKIENMPSKLARQIVAAAKMELNERAEALRELAEEIVLDPTNT</sequence>
<feature type="domain" description="Helicase C-terminal" evidence="7">
    <location>
        <begin position="587"/>
        <end position="774"/>
    </location>
</feature>
<dbReference type="InterPro" id="IPR046931">
    <property type="entry name" value="HTH_61"/>
</dbReference>
<evidence type="ECO:0000256" key="2">
    <source>
        <dbReference type="ARBA" id="ARBA00022801"/>
    </source>
</evidence>
<dbReference type="PANTHER" id="PTHR47961">
    <property type="entry name" value="DNA POLYMERASE THETA, PUTATIVE (AFU_ORTHOLOGUE AFUA_1G05260)-RELATED"/>
    <property type="match status" value="1"/>
</dbReference>
<dbReference type="InterPro" id="IPR027417">
    <property type="entry name" value="P-loop_NTPase"/>
</dbReference>
<dbReference type="InterPro" id="IPR048960">
    <property type="entry name" value="POLQ-like_helical"/>
</dbReference>
<dbReference type="PROSITE" id="PS51194">
    <property type="entry name" value="HELICASE_CTER"/>
    <property type="match status" value="1"/>
</dbReference>
<evidence type="ECO:0000256" key="4">
    <source>
        <dbReference type="ARBA" id="ARBA00022840"/>
    </source>
</evidence>
<dbReference type="Gene3D" id="3.40.50.300">
    <property type="entry name" value="P-loop containing nucleotide triphosphate hydrolases"/>
    <property type="match status" value="2"/>
</dbReference>
<dbReference type="SUPFAM" id="SSF158702">
    <property type="entry name" value="Sec63 N-terminal domain-like"/>
    <property type="match status" value="1"/>
</dbReference>
<accession>A0ABM0N075</accession>
<dbReference type="CDD" id="cd18026">
    <property type="entry name" value="DEXHc_POLQ-like"/>
    <property type="match status" value="1"/>
</dbReference>
<evidence type="ECO:0000256" key="3">
    <source>
        <dbReference type="ARBA" id="ARBA00022806"/>
    </source>
</evidence>
<keyword evidence="4" id="KW-0067">ATP-binding</keyword>
<evidence type="ECO:0000313" key="9">
    <source>
        <dbReference type="RefSeq" id="XP_006825666.1"/>
    </source>
</evidence>